<evidence type="ECO:0000313" key="3">
    <source>
        <dbReference type="EMBL" id="CAH3189329.1"/>
    </source>
</evidence>
<dbReference type="CDD" id="cd00009">
    <property type="entry name" value="AAA"/>
    <property type="match status" value="1"/>
</dbReference>
<keyword evidence="4" id="KW-1185">Reference proteome</keyword>
<dbReference type="InterPro" id="IPR031248">
    <property type="entry name" value="RNF213"/>
</dbReference>
<comment type="caution">
    <text evidence="3">The sequence shown here is derived from an EMBL/GenBank/DDBJ whole genome shotgun (WGS) entry which is preliminary data.</text>
</comment>
<dbReference type="InterPro" id="IPR027417">
    <property type="entry name" value="P-loop_NTPase"/>
</dbReference>
<dbReference type="PANTHER" id="PTHR22605:SF16">
    <property type="entry name" value="E3 UBIQUITIN-PROTEIN LIGASE RNF213"/>
    <property type="match status" value="1"/>
</dbReference>
<dbReference type="PANTHER" id="PTHR22605">
    <property type="entry name" value="RZ-TYPE DOMAIN-CONTAINING PROTEIN"/>
    <property type="match status" value="1"/>
</dbReference>
<dbReference type="SUPFAM" id="SSF52540">
    <property type="entry name" value="P-loop containing nucleoside triphosphate hydrolases"/>
    <property type="match status" value="2"/>
</dbReference>
<organism evidence="3 4">
    <name type="scientific">Porites lobata</name>
    <dbReference type="NCBI Taxonomy" id="104759"/>
    <lineage>
        <taxon>Eukaryota</taxon>
        <taxon>Metazoa</taxon>
        <taxon>Cnidaria</taxon>
        <taxon>Anthozoa</taxon>
        <taxon>Hexacorallia</taxon>
        <taxon>Scleractinia</taxon>
        <taxon>Fungiina</taxon>
        <taxon>Poritidae</taxon>
        <taxon>Porites</taxon>
    </lineage>
</organism>
<feature type="region of interest" description="Disordered" evidence="1">
    <location>
        <begin position="69"/>
        <end position="167"/>
    </location>
</feature>
<feature type="compositionally biased region" description="Basic and acidic residues" evidence="1">
    <location>
        <begin position="283"/>
        <end position="292"/>
    </location>
</feature>
<sequence>MQIFKDLQRSLKDFHQGTAVVRTSNHSAAAISKDVEKEVIENAGTVFQESSVPDVKKGCETVTLLKTSVDSGPNTVKQEADKVGRQSKENNTNTPSEESDSKIRNSDHGEGSDESDEIESDLEVDNSNPPKDKTAQSAGTEKHPSLSKTTMDKEKRKKEETTREAAHKQVLKFANTSDRRRVCIFCKNETSFDKIDVIIVCYENIYTVATALFTSNKMPLSLLCNNEHFHPYFAIIFFKMKSASFSVPLSLIAKYTLCRSDNHDQVADKEKGGGFGTNQPVDGDDHEHTHDNEENDSGLAKNNETSSKMKRECFEDYNADKMTVVFHAVLAPHFKFEPNLGDKIYVRFGGEMFGDFQDNVVEVIHQRSLENDFILVQARLVVPCSYVSRRVPYKYIVWKEERKDSKEKEKAKYLWEYLVDWGYNKNRCLQIPEDRCGPGAVWNQYDDTIFSPPSWLQSARNKMPLLKKSMDPAKGRKIATRAMLPDWEGFTMEGGNTSLSAWEAIESVNDLAFCMTQAQVVKNNRVYKNVPSSYDFSKVLKKMLQPKIEQNALPLSNGTDNTKRMLRLVSSVAIVNVIVSHKVRLDRDKYAKLLSSLVLWRDAKEKTCSSFTSLLCHFPSAQWRNLGESLQEICRQVVKDDNDLHEWLFAVPLVHFLTQVSEPFNSDVLLMEEPKPNDDTWWGANGFPTKTVRERNFTKNSCPSCMMKVLRPLFELDPLFRRTFLFCVPPVAFGKIATSELFPLAEVCATLDQVLSVKDYLMPDEGKAAAVTLYETQKDIKAATEIAVAESSNNGDHDALKDEVLLRSKTCLEIFRDVSKSRCNFELLLDCLQSIANCISFLGQLSMIGEDGTGGLERIEQVVEEAFEIVMKWLKTSLKSKIPCYRIEKAELELKVCQRCFYVRILCILVSSVDLHDLSKKTEMDASQMPIKELAQSTSVQGKVFPVVTFFGLSPKAKQMISALDKLADSILLQQFLRENSEKELKMTEKREGRKIVLLSVDEVAELVWAPSNERLQSLQESLLSGTISFEELDKLFQVFKDSQDLAKEMRLLILKNESQVKASEDKMKKRIEQIERYYKLRNCIDAVWVILELKEGLNLHGDFRLVEDVGNQMTKEFKQQPLQSMNTALQKAGRALSKITPNHARCLDAVNKCQDFISWLKEKIKGPQQLKVLVDLAIISAGETDMETARITCLHTSCLGFAPLIFDLKSSFGFDELIKTCEPVCNAVDADPSLPTKLIDTSRQLEWLKGLEKSHGSVAKSFLMEAKAINEHGVYLVGCVSEDVEKSIETLTLDAVIRLKLPADEKRFTLDDLKDLQSKLMLIAAKASHGKEDVDRFVDILQCVQRLAIVYIALCKAGEVSHLKWKYDFQCTPRLTSSRSLTDDLEEKSEQMEHCLQQWKDELHAKRMMYSELNHFTTRQLLVLRRQLAEVQGRGPKAVDSIPLKVYNLLESVLPGVEPVILKSVLISQSSHVEMFQTLVSKLESIGYPAKAEQIAIAALNSCKEASEEDLIVWCVKNAGNKDVIDASYSEALHDPRYLALINKDLAAPVEEGSPSEDMMIEPDEVSQPMETARCLDQTAGGEFLSLDELGKVLSQLASQGPPKRRRRHPQYLKRGKPNLVVIPKDDILGTVLSLYMQDSSPSLPSFEEVLICSSDTTAEEIELLWRRALTDSNGQMFCLVNVDLLDYTVSQKAADSLEFLLQEPQYNRNDGLSLVVICSSENEDRAHMAAALDQHRLRTIPYCAVSKDIRQYLQTQFKVCSRLQGKLQDKILQWEPAAMVDKEKLSVRVVSSERAGCGKSLVVQRLSESLVQLGDNDAVLSYLRDGEADVPLCISVPIYGPAVDQCSVVESLLPHIIVPDLPLSRIFHLDVHPSVKSGLDALLFNLLILGVLKSSSGQVWRRRLSDLYVIELTTGPKQGVSETVQRRTELSKLDGRKVKAEPFYRLLPSIECETPLRTLSQLRTQKMGGISLNPLFDNGEFQNSHVQRAFQYLRFWESARENLNHFSFIPTKVMGDHAECIDTLVRNCGVVDPSWAELRHFVNFLNSQLQACENSTFCNMELVGDTLEGFRSFVVQFMILMSRDFATPSLNCCDTPVETHVEHDDDVADDDAEETAVVQLSLRRHWETSLHPYIFFNQDGVTMTFVGFHIDQNGNLIDPDSGVIIQPNLMSRHLRTGLFIQKVDMETNYESWSKGEKIEKLCGVMGVEWPNDPDDSYELTTDNLKKILAIHMRFRCGIPVVIMGETGCGKTSLIRFMCGLQSGPGGPKNMLLMKVHGGTSHKDIEKKVEEAEKMARKNESHGIDTVLFFDEANTTDALGMIKEVMVDRRVNGRKIGVGLKRLQFIAACNPYRKHTEEMIHKLESAGLGYHVATQETHDRLGRIPLRHLVYRVHSLPESMRPLVWDFGQLKPEIEELYTRQIVSRFILQEKQIPGGKPLVGALTRVLTASQRYMRDQTDECSFVSLRDVERAMRVMVWFYNHRDALNPLMDEKIDVEDEEDGLDKPINGVSRALVLSIGVCYHARLQEREPYRRAVAPSFSRPCQLPGGHKRILKEITRCQKAVLKELELGHNIARNAALSENVFMMVVCIELRIPLFVVGKPGSSKSLAKTVVADNMEGGASRSDLFKTFKQVHMVSYQCSPLSTADGIVATFRQCGKLQKGKNPDKFVSVVVLDEVGLAEDSPLMPLKTLHPLLEDGLSSTDGIIEVEEEFPERVAFVGISNWALDPAKMNRGIMLSRGRPDTEELVESAMGICATDIRVQNLVAPLMNLLAQGYSELYDGQKRLEALRESKKEEFFGLRDFYSLVKMVYKTAEEHGREPRWPEIERAIRRNFGGLDAIDPVKIFRKHIPFSRTEMVGKTQNKDAFSAVNLIKASLEREISGGESRYLLVLTENYAALPIVQQELHKKGEEPVVIFGSSFPKDQEYTQICRDMNRIKVCMETGRTVILLNLESLYESLYDALNQYYVYFGGQKYVDLGLGSHRVKCRVHDEFRLIVIAEKNVVYSKFPIPLINRLEKHYLVTSASLSSPQKVLVDKLQEWVKSFSHVDIPRHRQLRKYSPGDAFVGYHADTAACVVLQVTNNIEESEFSDEYLLDKLFQESKELLLQCSTPDAVVRLPSTHLAQQADELWTNYFTIQEHSSLTAFLRNVLTIEGGRSGKGSLIQVTTHSRLLSSNDLQDIARATSLPLPNVTCLSLQQFHTEQQFCSSVRDFFAQLGGRKGLLIVQCDAGDVNRNLIPCARHLLVEQRTTAEEDFKDYPSSFVHVVMIIQLPRLVGGCEAFAGFQGGRWLSVHIDELRPPTGHIPAIQFMVDRSMSELFDVASSSIRVDKKYVEAARDDMEVDEQSDAIADRVNIVSLLRSCVQAAIARIDAEPWRSSRSTRRIELMLSLLPDGRTDGTDLSFATILARRIHKLLQEKDEQAGTKANDWLQL</sequence>
<evidence type="ECO:0000259" key="2">
    <source>
        <dbReference type="SMART" id="SM00382"/>
    </source>
</evidence>
<protein>
    <recommendedName>
        <fullName evidence="2">AAA+ ATPase domain-containing protein</fullName>
    </recommendedName>
</protein>
<dbReference type="EMBL" id="CALNXK010000709">
    <property type="protein sequence ID" value="CAH3189329.1"/>
    <property type="molecule type" value="Genomic_DNA"/>
</dbReference>
<reference evidence="3 4" key="1">
    <citation type="submission" date="2022-05" db="EMBL/GenBank/DDBJ databases">
        <authorList>
            <consortium name="Genoscope - CEA"/>
            <person name="William W."/>
        </authorList>
    </citation>
    <scope>NUCLEOTIDE SEQUENCE [LARGE SCALE GENOMIC DNA]</scope>
</reference>
<dbReference type="SMART" id="SM00382">
    <property type="entry name" value="AAA"/>
    <property type="match status" value="1"/>
</dbReference>
<dbReference type="InterPro" id="IPR003593">
    <property type="entry name" value="AAA+_ATPase"/>
</dbReference>
<feature type="region of interest" description="Disordered" evidence="1">
    <location>
        <begin position="267"/>
        <end position="304"/>
    </location>
</feature>
<feature type="compositionally biased region" description="Basic and acidic residues" evidence="1">
    <location>
        <begin position="130"/>
        <end position="167"/>
    </location>
</feature>
<feature type="compositionally biased region" description="Basic and acidic residues" evidence="1">
    <location>
        <begin position="78"/>
        <end position="88"/>
    </location>
</feature>
<dbReference type="Proteomes" id="UP001159405">
    <property type="component" value="Unassembled WGS sequence"/>
</dbReference>
<name>A0ABN8SEB7_9CNID</name>
<accession>A0ABN8SEB7</accession>
<proteinExistence type="predicted"/>
<feature type="compositionally biased region" description="Basic and acidic residues" evidence="1">
    <location>
        <begin position="99"/>
        <end position="111"/>
    </location>
</feature>
<evidence type="ECO:0000313" key="4">
    <source>
        <dbReference type="Proteomes" id="UP001159405"/>
    </source>
</evidence>
<evidence type="ECO:0000256" key="1">
    <source>
        <dbReference type="SAM" id="MobiDB-lite"/>
    </source>
</evidence>
<dbReference type="Gene3D" id="3.40.50.300">
    <property type="entry name" value="P-loop containing nucleotide triphosphate hydrolases"/>
    <property type="match status" value="2"/>
</dbReference>
<feature type="domain" description="AAA+ ATPase" evidence="2">
    <location>
        <begin position="2238"/>
        <end position="2384"/>
    </location>
</feature>
<feature type="compositionally biased region" description="Acidic residues" evidence="1">
    <location>
        <begin position="112"/>
        <end position="124"/>
    </location>
</feature>
<gene>
    <name evidence="3" type="ORF">PLOB_00043355</name>
</gene>